<dbReference type="GO" id="GO:0061630">
    <property type="term" value="F:ubiquitin protein ligase activity"/>
    <property type="evidence" value="ECO:0007669"/>
    <property type="project" value="UniProtKB-EC"/>
</dbReference>
<dbReference type="Gene3D" id="3.30.2160.10">
    <property type="entry name" value="Hect, E3 ligase catalytic domain"/>
    <property type="match status" value="1"/>
</dbReference>
<keyword evidence="4" id="KW-0808">Transferase</keyword>
<dbReference type="AlphaFoldDB" id="A0A0L0DEI3"/>
<evidence type="ECO:0000313" key="11">
    <source>
        <dbReference type="Proteomes" id="UP000054408"/>
    </source>
</evidence>
<dbReference type="GO" id="GO:0016567">
    <property type="term" value="P:protein ubiquitination"/>
    <property type="evidence" value="ECO:0007669"/>
    <property type="project" value="TreeGrafter"/>
</dbReference>
<sequence>MAQGMLRTHGSVLEEVNGRDGRASHPVTPTKEAMALGGGLATETFWSPMGEAGDAVSVASSCWSPDSSNARQGEAETDGSLLFSASSSSILVESLFSSPDGGNVRGGAGAADGGSSLDFPLFEVRSGSPPASPNADKEPWTASVSYSVSPSVSPSLREVRREAAALGSSSLPRMSHAQISSLPHATQVAYMTMQRAALAAAEAQLALESLAVQGGSQGALDRLAQVLEAKNAEARKQLAAFEAAYGRTLAPAAPQTYDSAWICAQAPATPEMHSGGHLPLGLKTHEAFRADAELGDEFELVDSDAVSGPGSVVLMQERTTGVEVLVRSFRTSTPHEWHALIRHLSALQRLSHPAVARLVAFYRSGGSRTSWQVAVPAVAHASVSRWMAELAESAHTARAQHEIKLTFLRQLASAVHYVHEAGIAGLNLTTPGAVVVTADGSPVLCDFSASSDPVNSLSNTPTRELAVPSGGGDALLPARARDLAELGDLAVALFAELTGGGPVVRVDGERAVWAARRVAAEAPLLASFLAYLLQPTSQLEAALASVPGAGGSILLRHPLFVAPVAPSIGCEPSAYNAKEVRLVALFKKIRARVYNAGRAKVGKIIIRRMYLVRDALNVFQKIAVLDRPDWCFRLNVAFDGERGVDAGGLSSDMFTHVFRALIHTPFPYRSARSSAGDDDDDEFGSVPGGYVKFRGKPLFEVADGGAMPVALPLGEPCIDAVMDAHDMAKAFHSIGLVLGKCFLDGFLIEDVFARPLYSYLLAAAPAMAGCKLAAAGGEAEMLSALSAAAAETSAKLALGLDDLAAFDPVKAAALGELLNVAAPEELYLSFLDVAPGAKSGGTVTRERTSAYVAAVVRHDLLGRGRAESLAAIACGFYDVIAPLLGDEMVLLSPTSLQALLCGAKVVDVEEVVAKLEFIEYPDDETASLAKAQLVAVLRKWGTEAMQHVKAFLEYATAAPMVPEGKIRVQHVAASELLPAAHTCHAVIDLPLYGSTDELEAKFLTAFDNGLGSEFGLA</sequence>
<dbReference type="eggNOG" id="KOG0939">
    <property type="taxonomic scope" value="Eukaryota"/>
</dbReference>
<dbReference type="InterPro" id="IPR000719">
    <property type="entry name" value="Prot_kinase_dom"/>
</dbReference>
<dbReference type="PROSITE" id="PS50237">
    <property type="entry name" value="HECT"/>
    <property type="match status" value="1"/>
</dbReference>
<evidence type="ECO:0000256" key="7">
    <source>
        <dbReference type="SAM" id="MobiDB-lite"/>
    </source>
</evidence>
<organism evidence="10 11">
    <name type="scientific">Thecamonas trahens ATCC 50062</name>
    <dbReference type="NCBI Taxonomy" id="461836"/>
    <lineage>
        <taxon>Eukaryota</taxon>
        <taxon>Apusozoa</taxon>
        <taxon>Apusomonadida</taxon>
        <taxon>Apusomonadidae</taxon>
        <taxon>Thecamonas</taxon>
    </lineage>
</organism>
<gene>
    <name evidence="10" type="ORF">AMSG_00776</name>
</gene>
<dbReference type="InterPro" id="IPR000569">
    <property type="entry name" value="HECT_dom"/>
</dbReference>
<keyword evidence="10" id="KW-0418">Kinase</keyword>
<dbReference type="PANTHER" id="PTHR11254">
    <property type="entry name" value="HECT DOMAIN UBIQUITIN-PROTEIN LIGASE"/>
    <property type="match status" value="1"/>
</dbReference>
<keyword evidence="10" id="KW-0723">Serine/threonine-protein kinase</keyword>
<dbReference type="Gene3D" id="3.30.2410.10">
    <property type="entry name" value="Hect, E3 ligase catalytic domain"/>
    <property type="match status" value="1"/>
</dbReference>
<dbReference type="InterPro" id="IPR035983">
    <property type="entry name" value="Hect_E3_ubiquitin_ligase"/>
</dbReference>
<dbReference type="PANTHER" id="PTHR11254:SF444">
    <property type="entry name" value="HECT DOMAIN CONTAINING UBIQUITIN LIGASE"/>
    <property type="match status" value="1"/>
</dbReference>
<dbReference type="PROSITE" id="PS50011">
    <property type="entry name" value="PROTEIN_KINASE_DOM"/>
    <property type="match status" value="1"/>
</dbReference>
<evidence type="ECO:0000256" key="6">
    <source>
        <dbReference type="PROSITE-ProRule" id="PRU00104"/>
    </source>
</evidence>
<dbReference type="Gene3D" id="3.90.1750.10">
    <property type="entry name" value="Hect, E3 ligase catalytic domains"/>
    <property type="match status" value="2"/>
</dbReference>
<comment type="pathway">
    <text evidence="2">Protein modification; protein ubiquitination.</text>
</comment>
<dbReference type="SUPFAM" id="SSF56112">
    <property type="entry name" value="Protein kinase-like (PK-like)"/>
    <property type="match status" value="1"/>
</dbReference>
<dbReference type="EMBL" id="GL349435">
    <property type="protein sequence ID" value="KNC50615.1"/>
    <property type="molecule type" value="Genomic_DNA"/>
</dbReference>
<dbReference type="SMART" id="SM00119">
    <property type="entry name" value="HECTc"/>
    <property type="match status" value="1"/>
</dbReference>
<evidence type="ECO:0000313" key="10">
    <source>
        <dbReference type="EMBL" id="KNC50615.1"/>
    </source>
</evidence>
<dbReference type="SUPFAM" id="SSF56204">
    <property type="entry name" value="Hect, E3 ligase catalytic domain"/>
    <property type="match status" value="1"/>
</dbReference>
<dbReference type="GeneID" id="25560563"/>
<feature type="active site" description="Glycyl thioester intermediate" evidence="6">
    <location>
        <position position="983"/>
    </location>
</feature>
<evidence type="ECO:0000256" key="4">
    <source>
        <dbReference type="ARBA" id="ARBA00022679"/>
    </source>
</evidence>
<reference evidence="10 11" key="1">
    <citation type="submission" date="2010-05" db="EMBL/GenBank/DDBJ databases">
        <title>The Genome Sequence of Thecamonas trahens ATCC 50062.</title>
        <authorList>
            <consortium name="The Broad Institute Genome Sequencing Platform"/>
            <person name="Russ C."/>
            <person name="Cuomo C."/>
            <person name="Shea T."/>
            <person name="Young S.K."/>
            <person name="Zeng Q."/>
            <person name="Koehrsen M."/>
            <person name="Haas B."/>
            <person name="Borodovsky M."/>
            <person name="Guigo R."/>
            <person name="Alvarado L."/>
            <person name="Berlin A."/>
            <person name="Bochicchio J."/>
            <person name="Borenstein D."/>
            <person name="Chapman S."/>
            <person name="Chen Z."/>
            <person name="Freedman E."/>
            <person name="Gellesch M."/>
            <person name="Goldberg J."/>
            <person name="Griggs A."/>
            <person name="Gujja S."/>
            <person name="Heilman E."/>
            <person name="Heiman D."/>
            <person name="Hepburn T."/>
            <person name="Howarth C."/>
            <person name="Jen D."/>
            <person name="Larson L."/>
            <person name="Mehta T."/>
            <person name="Park D."/>
            <person name="Pearson M."/>
            <person name="Roberts A."/>
            <person name="Saif S."/>
            <person name="Shenoy N."/>
            <person name="Sisk P."/>
            <person name="Stolte C."/>
            <person name="Sykes S."/>
            <person name="Thomson T."/>
            <person name="Walk T."/>
            <person name="White J."/>
            <person name="Yandava C."/>
            <person name="Burger G."/>
            <person name="Gray M.W."/>
            <person name="Holland P.W.H."/>
            <person name="King N."/>
            <person name="Lang F.B.F."/>
            <person name="Roger A.J."/>
            <person name="Ruiz-Trillo I."/>
            <person name="Lander E."/>
            <person name="Nusbaum C."/>
        </authorList>
    </citation>
    <scope>NUCLEOTIDE SEQUENCE [LARGE SCALE GENOMIC DNA]</scope>
    <source>
        <strain evidence="10 11">ATCC 50062</strain>
    </source>
</reference>
<evidence type="ECO:0000259" key="9">
    <source>
        <dbReference type="PROSITE" id="PS50237"/>
    </source>
</evidence>
<dbReference type="GO" id="GO:0006511">
    <property type="term" value="P:ubiquitin-dependent protein catabolic process"/>
    <property type="evidence" value="ECO:0007669"/>
    <property type="project" value="TreeGrafter"/>
</dbReference>
<evidence type="ECO:0000256" key="5">
    <source>
        <dbReference type="ARBA" id="ARBA00022786"/>
    </source>
</evidence>
<feature type="region of interest" description="Disordered" evidence="7">
    <location>
        <begin position="1"/>
        <end position="30"/>
    </location>
</feature>
<keyword evidence="11" id="KW-1185">Reference proteome</keyword>
<evidence type="ECO:0000259" key="8">
    <source>
        <dbReference type="PROSITE" id="PS50011"/>
    </source>
</evidence>
<dbReference type="GO" id="GO:0005737">
    <property type="term" value="C:cytoplasm"/>
    <property type="evidence" value="ECO:0007669"/>
    <property type="project" value="TreeGrafter"/>
</dbReference>
<dbReference type="Gene3D" id="1.10.510.10">
    <property type="entry name" value="Transferase(Phosphotransferase) domain 1"/>
    <property type="match status" value="1"/>
</dbReference>
<proteinExistence type="predicted"/>
<dbReference type="RefSeq" id="XP_013762502.1">
    <property type="nucleotide sequence ID" value="XM_013907048.1"/>
</dbReference>
<dbReference type="Proteomes" id="UP000054408">
    <property type="component" value="Unassembled WGS sequence"/>
</dbReference>
<evidence type="ECO:0000256" key="1">
    <source>
        <dbReference type="ARBA" id="ARBA00000885"/>
    </source>
</evidence>
<evidence type="ECO:0000256" key="3">
    <source>
        <dbReference type="ARBA" id="ARBA00012485"/>
    </source>
</evidence>
<dbReference type="GO" id="GO:0004674">
    <property type="term" value="F:protein serine/threonine kinase activity"/>
    <property type="evidence" value="ECO:0007669"/>
    <property type="project" value="UniProtKB-KW"/>
</dbReference>
<dbReference type="InterPro" id="IPR011009">
    <property type="entry name" value="Kinase-like_dom_sf"/>
</dbReference>
<feature type="domain" description="HECT" evidence="9">
    <location>
        <begin position="621"/>
        <end position="1017"/>
    </location>
</feature>
<name>A0A0L0DEI3_THETB</name>
<feature type="domain" description="Protein kinase" evidence="8">
    <location>
        <begin position="298"/>
        <end position="560"/>
    </location>
</feature>
<keyword evidence="5 6" id="KW-0833">Ubl conjugation pathway</keyword>
<dbReference type="GO" id="GO:0005524">
    <property type="term" value="F:ATP binding"/>
    <property type="evidence" value="ECO:0007669"/>
    <property type="project" value="InterPro"/>
</dbReference>
<evidence type="ECO:0000256" key="2">
    <source>
        <dbReference type="ARBA" id="ARBA00004906"/>
    </source>
</evidence>
<dbReference type="EC" id="2.3.2.26" evidence="3"/>
<comment type="catalytic activity">
    <reaction evidence="1">
        <text>S-ubiquitinyl-[E2 ubiquitin-conjugating enzyme]-L-cysteine + [acceptor protein]-L-lysine = [E2 ubiquitin-conjugating enzyme]-L-cysteine + N(6)-ubiquitinyl-[acceptor protein]-L-lysine.</text>
        <dbReference type="EC" id="2.3.2.26"/>
    </reaction>
</comment>
<protein>
    <recommendedName>
        <fullName evidence="3">HECT-type E3 ubiquitin transferase</fullName>
        <ecNumber evidence="3">2.3.2.26</ecNumber>
    </recommendedName>
</protein>
<dbReference type="STRING" id="461836.A0A0L0DEI3"/>
<dbReference type="InterPro" id="IPR050409">
    <property type="entry name" value="E3_ubiq-protein_ligase"/>
</dbReference>
<accession>A0A0L0DEI3</accession>
<dbReference type="Pfam" id="PF00632">
    <property type="entry name" value="HECT"/>
    <property type="match status" value="1"/>
</dbReference>